<dbReference type="InterPro" id="IPR029058">
    <property type="entry name" value="AB_hydrolase_fold"/>
</dbReference>
<dbReference type="EC" id="3.1.1.1" evidence="3"/>
<sequence length="312" mass="33882">MLVRAFVLMGCVASLAGWDESTAHAEESAMDLSPRVLHEVREKIVYHTVGGRELLLDAYLPETPGVFPAVLVIHGGAWREGNRKQLRQYAAELASRGFCCFAVDYRLAPKHKFPAQIDDCRAAVKWIRENSDVFKVDPKRLGAIGYSAGGHLATLLGTTGESANDKNGNVDMRIQAIVAGGAPTDFRWFPDKGRWAEYWMGGNLDSVPEKFQAASAAAFVDAKDPPTFFFNGTKDKIVPLIWTQACHLAMKDAGVKTELYVIEGAGHIQAASDKTALSKACDFLVGELQTIPPTEALPTVPRSTSAETATTD</sequence>
<evidence type="ECO:0000256" key="1">
    <source>
        <dbReference type="ARBA" id="ARBA00022801"/>
    </source>
</evidence>
<evidence type="ECO:0000259" key="2">
    <source>
        <dbReference type="Pfam" id="PF20434"/>
    </source>
</evidence>
<feature type="domain" description="BD-FAE-like" evidence="2">
    <location>
        <begin position="56"/>
        <end position="241"/>
    </location>
</feature>
<evidence type="ECO:0000313" key="4">
    <source>
        <dbReference type="Proteomes" id="UP000319817"/>
    </source>
</evidence>
<organism evidence="3 4">
    <name type="scientific">Stieleria marina</name>
    <dbReference type="NCBI Taxonomy" id="1930275"/>
    <lineage>
        <taxon>Bacteria</taxon>
        <taxon>Pseudomonadati</taxon>
        <taxon>Planctomycetota</taxon>
        <taxon>Planctomycetia</taxon>
        <taxon>Pirellulales</taxon>
        <taxon>Pirellulaceae</taxon>
        <taxon>Stieleria</taxon>
    </lineage>
</organism>
<gene>
    <name evidence="3" type="primary">nlhH_8</name>
    <name evidence="3" type="ORF">K239x_45990</name>
</gene>
<dbReference type="InterPro" id="IPR050300">
    <property type="entry name" value="GDXG_lipolytic_enzyme"/>
</dbReference>
<dbReference type="GO" id="GO:0106435">
    <property type="term" value="F:carboxylesterase activity"/>
    <property type="evidence" value="ECO:0007669"/>
    <property type="project" value="UniProtKB-EC"/>
</dbReference>
<name>A0A517NZN7_9BACT</name>
<proteinExistence type="predicted"/>
<reference evidence="3 4" key="1">
    <citation type="submission" date="2019-02" db="EMBL/GenBank/DDBJ databases">
        <title>Deep-cultivation of Planctomycetes and their phenomic and genomic characterization uncovers novel biology.</title>
        <authorList>
            <person name="Wiegand S."/>
            <person name="Jogler M."/>
            <person name="Boedeker C."/>
            <person name="Pinto D."/>
            <person name="Vollmers J."/>
            <person name="Rivas-Marin E."/>
            <person name="Kohn T."/>
            <person name="Peeters S.H."/>
            <person name="Heuer A."/>
            <person name="Rast P."/>
            <person name="Oberbeckmann S."/>
            <person name="Bunk B."/>
            <person name="Jeske O."/>
            <person name="Meyerdierks A."/>
            <person name="Storesund J.E."/>
            <person name="Kallscheuer N."/>
            <person name="Luecker S."/>
            <person name="Lage O.M."/>
            <person name="Pohl T."/>
            <person name="Merkel B.J."/>
            <person name="Hornburger P."/>
            <person name="Mueller R.-W."/>
            <person name="Bruemmer F."/>
            <person name="Labrenz M."/>
            <person name="Spormann A.M."/>
            <person name="Op den Camp H."/>
            <person name="Overmann J."/>
            <person name="Amann R."/>
            <person name="Jetten M.S.M."/>
            <person name="Mascher T."/>
            <person name="Medema M.H."/>
            <person name="Devos D.P."/>
            <person name="Kaster A.-K."/>
            <person name="Ovreas L."/>
            <person name="Rohde M."/>
            <person name="Galperin M.Y."/>
            <person name="Jogler C."/>
        </authorList>
    </citation>
    <scope>NUCLEOTIDE SEQUENCE [LARGE SCALE GENOMIC DNA]</scope>
    <source>
        <strain evidence="3 4">K23_9</strain>
    </source>
</reference>
<dbReference type="Gene3D" id="3.40.50.1820">
    <property type="entry name" value="alpha/beta hydrolase"/>
    <property type="match status" value="1"/>
</dbReference>
<keyword evidence="4" id="KW-1185">Reference proteome</keyword>
<evidence type="ECO:0000313" key="3">
    <source>
        <dbReference type="EMBL" id="QDT12589.1"/>
    </source>
</evidence>
<protein>
    <submittedName>
        <fullName evidence="3">Carboxylesterase NlhH</fullName>
        <ecNumber evidence="3">3.1.1.1</ecNumber>
    </submittedName>
</protein>
<accession>A0A517NZN7</accession>
<dbReference type="Pfam" id="PF20434">
    <property type="entry name" value="BD-FAE"/>
    <property type="match status" value="1"/>
</dbReference>
<dbReference type="AlphaFoldDB" id="A0A517NZN7"/>
<dbReference type="PANTHER" id="PTHR48081:SF13">
    <property type="entry name" value="ALPHA_BETA HYDROLASE"/>
    <property type="match status" value="1"/>
</dbReference>
<dbReference type="PANTHER" id="PTHR48081">
    <property type="entry name" value="AB HYDROLASE SUPERFAMILY PROTEIN C4A8.06C"/>
    <property type="match status" value="1"/>
</dbReference>
<dbReference type="InterPro" id="IPR049492">
    <property type="entry name" value="BD-FAE-like_dom"/>
</dbReference>
<dbReference type="Proteomes" id="UP000319817">
    <property type="component" value="Chromosome"/>
</dbReference>
<keyword evidence="1 3" id="KW-0378">Hydrolase</keyword>
<dbReference type="SUPFAM" id="SSF53474">
    <property type="entry name" value="alpha/beta-Hydrolases"/>
    <property type="match status" value="1"/>
</dbReference>
<dbReference type="EMBL" id="CP036526">
    <property type="protein sequence ID" value="QDT12589.1"/>
    <property type="molecule type" value="Genomic_DNA"/>
</dbReference>